<gene>
    <name evidence="1" type="ORF">J2736_004737</name>
</gene>
<protein>
    <recommendedName>
        <fullName evidence="3">Glycosyltransferase WbsX</fullName>
    </recommendedName>
</protein>
<evidence type="ECO:0008006" key="3">
    <source>
        <dbReference type="Google" id="ProtNLM"/>
    </source>
</evidence>
<accession>A0ABU1P1B2</accession>
<sequence>MTVEQSAKTEVAVYYFPNYHIDEVNERRHGKGWNEWALMKAATPRFPGHQQPKVPLWGYEDEADPTVMARKIDAAADHGIDSFIFDWYWYDDGPYLHGALERGFLKADNNDKLKFSLMWANHDWLEIMPATRHKPYPILAEGTVTERQFIEATDYMIEHYFHHPSYWRVNGGLYFSIYELMNLVKGLGGNLSEVRRILDDFRGRVRHSGLGELHLNAVVWGIANLPGEDKIVDVNGFLGQLGFDSITSYVWIHHDEIPNFPGSDYAEYRDISIQNFEKFTSDYELPYFPNVSMGWDASPRTIQSNVYDLLGYPHTPILTNNTPEAFKEALSFAKTFIEQHTKPRILTINSWNEWTEGSYLEPDTDHGYGYLEAIRDIFKG</sequence>
<dbReference type="Proteomes" id="UP001267290">
    <property type="component" value="Unassembled WGS sequence"/>
</dbReference>
<dbReference type="PANTHER" id="PTHR41244">
    <property type="entry name" value="RHAMNAN SYNTHESIS F"/>
    <property type="match status" value="1"/>
</dbReference>
<dbReference type="PANTHER" id="PTHR41244:SF1">
    <property type="entry name" value="GLYCOSYLTRANSFERASE"/>
    <property type="match status" value="1"/>
</dbReference>
<dbReference type="RefSeq" id="WP_310501000.1">
    <property type="nucleotide sequence ID" value="NZ_JAVDSB010000011.1"/>
</dbReference>
<dbReference type="CDD" id="cd11579">
    <property type="entry name" value="Glyco_tran_WbsX"/>
    <property type="match status" value="1"/>
</dbReference>
<name>A0ABU1P1B2_9BACL</name>
<keyword evidence="2" id="KW-1185">Reference proteome</keyword>
<dbReference type="Pfam" id="PF14307">
    <property type="entry name" value="Glyco_tran_WbsX"/>
    <property type="match status" value="1"/>
</dbReference>
<dbReference type="Gene3D" id="3.20.20.80">
    <property type="entry name" value="Glycosidases"/>
    <property type="match status" value="1"/>
</dbReference>
<proteinExistence type="predicted"/>
<organism evidence="1 2">
    <name type="scientific">Paenibacillus qinlingensis</name>
    <dbReference type="NCBI Taxonomy" id="1837343"/>
    <lineage>
        <taxon>Bacteria</taxon>
        <taxon>Bacillati</taxon>
        <taxon>Bacillota</taxon>
        <taxon>Bacilli</taxon>
        <taxon>Bacillales</taxon>
        <taxon>Paenibacillaceae</taxon>
        <taxon>Paenibacillus</taxon>
    </lineage>
</organism>
<evidence type="ECO:0000313" key="1">
    <source>
        <dbReference type="EMBL" id="MDR6553530.1"/>
    </source>
</evidence>
<evidence type="ECO:0000313" key="2">
    <source>
        <dbReference type="Proteomes" id="UP001267290"/>
    </source>
</evidence>
<comment type="caution">
    <text evidence="1">The sequence shown here is derived from an EMBL/GenBank/DDBJ whole genome shotgun (WGS) entry which is preliminary data.</text>
</comment>
<dbReference type="EMBL" id="JAVDSB010000011">
    <property type="protein sequence ID" value="MDR6553530.1"/>
    <property type="molecule type" value="Genomic_DNA"/>
</dbReference>
<dbReference type="InterPro" id="IPR032719">
    <property type="entry name" value="WbsX"/>
</dbReference>
<reference evidence="1 2" key="1">
    <citation type="submission" date="2023-07" db="EMBL/GenBank/DDBJ databases">
        <title>Sorghum-associated microbial communities from plants grown in Nebraska, USA.</title>
        <authorList>
            <person name="Schachtman D."/>
        </authorList>
    </citation>
    <scope>NUCLEOTIDE SEQUENCE [LARGE SCALE GENOMIC DNA]</scope>
    <source>
        <strain evidence="1 2">CC258</strain>
    </source>
</reference>